<gene>
    <name evidence="2" type="ORF">SKAU_G00101120</name>
</gene>
<dbReference type="EMBL" id="JAINUF010000003">
    <property type="protein sequence ID" value="KAJ8370084.1"/>
    <property type="molecule type" value="Genomic_DNA"/>
</dbReference>
<evidence type="ECO:0000313" key="3">
    <source>
        <dbReference type="Proteomes" id="UP001152622"/>
    </source>
</evidence>
<organism evidence="2 3">
    <name type="scientific">Synaphobranchus kaupii</name>
    <name type="common">Kaup's arrowtooth eel</name>
    <dbReference type="NCBI Taxonomy" id="118154"/>
    <lineage>
        <taxon>Eukaryota</taxon>
        <taxon>Metazoa</taxon>
        <taxon>Chordata</taxon>
        <taxon>Craniata</taxon>
        <taxon>Vertebrata</taxon>
        <taxon>Euteleostomi</taxon>
        <taxon>Actinopterygii</taxon>
        <taxon>Neopterygii</taxon>
        <taxon>Teleostei</taxon>
        <taxon>Anguilliformes</taxon>
        <taxon>Synaphobranchidae</taxon>
        <taxon>Synaphobranchus</taxon>
    </lineage>
</organism>
<comment type="caution">
    <text evidence="2">The sequence shown here is derived from an EMBL/GenBank/DDBJ whole genome shotgun (WGS) entry which is preliminary data.</text>
</comment>
<dbReference type="Proteomes" id="UP001152622">
    <property type="component" value="Chromosome 3"/>
</dbReference>
<protein>
    <submittedName>
        <fullName evidence="2">Uncharacterized protein</fullName>
    </submittedName>
</protein>
<dbReference type="AlphaFoldDB" id="A0A9Q1J746"/>
<accession>A0A9Q1J746</accession>
<keyword evidence="3" id="KW-1185">Reference proteome</keyword>
<evidence type="ECO:0000313" key="2">
    <source>
        <dbReference type="EMBL" id="KAJ8370084.1"/>
    </source>
</evidence>
<proteinExistence type="predicted"/>
<reference evidence="2" key="1">
    <citation type="journal article" date="2023" name="Science">
        <title>Genome structures resolve the early diversification of teleost fishes.</title>
        <authorList>
            <person name="Parey E."/>
            <person name="Louis A."/>
            <person name="Montfort J."/>
            <person name="Bouchez O."/>
            <person name="Roques C."/>
            <person name="Iampietro C."/>
            <person name="Lluch J."/>
            <person name="Castinel A."/>
            <person name="Donnadieu C."/>
            <person name="Desvignes T."/>
            <person name="Floi Bucao C."/>
            <person name="Jouanno E."/>
            <person name="Wen M."/>
            <person name="Mejri S."/>
            <person name="Dirks R."/>
            <person name="Jansen H."/>
            <person name="Henkel C."/>
            <person name="Chen W.J."/>
            <person name="Zahm M."/>
            <person name="Cabau C."/>
            <person name="Klopp C."/>
            <person name="Thompson A.W."/>
            <person name="Robinson-Rechavi M."/>
            <person name="Braasch I."/>
            <person name="Lecointre G."/>
            <person name="Bobe J."/>
            <person name="Postlethwait J.H."/>
            <person name="Berthelot C."/>
            <person name="Roest Crollius H."/>
            <person name="Guiguen Y."/>
        </authorList>
    </citation>
    <scope>NUCLEOTIDE SEQUENCE</scope>
    <source>
        <strain evidence="2">WJC10195</strain>
    </source>
</reference>
<evidence type="ECO:0000256" key="1">
    <source>
        <dbReference type="SAM" id="MobiDB-lite"/>
    </source>
</evidence>
<sequence>MKQNRPKVTNVPCLVVQSAHPKETARVGPCSPFVVSKLLTAVAVIGSAHFPAWVLHYKNPPKQEPKPATNNPPPRPHSCVSITTAEK</sequence>
<feature type="region of interest" description="Disordered" evidence="1">
    <location>
        <begin position="57"/>
        <end position="87"/>
    </location>
</feature>
<name>A0A9Q1J746_SYNKA</name>